<evidence type="ECO:0000313" key="2">
    <source>
        <dbReference type="Proteomes" id="UP000248584"/>
    </source>
</evidence>
<proteinExistence type="predicted"/>
<reference evidence="1 2" key="1">
    <citation type="submission" date="2018-06" db="EMBL/GenBank/DDBJ databases">
        <title>Genomic Encyclopedia of Archaeal and Bacterial Type Strains, Phase II (KMG-II): from individual species to whole genera.</title>
        <authorList>
            <person name="Goeker M."/>
        </authorList>
    </citation>
    <scope>NUCLEOTIDE SEQUENCE [LARGE SCALE GENOMIC DNA]</scope>
    <source>
        <strain evidence="1 2">DSM 17205</strain>
    </source>
</reference>
<name>A0ABX5Q1Y4_9FLAO</name>
<keyword evidence="2" id="KW-1185">Reference proteome</keyword>
<evidence type="ECO:0008006" key="3">
    <source>
        <dbReference type="Google" id="ProtNLM"/>
    </source>
</evidence>
<organism evidence="1 2">
    <name type="scientific">Nonlabens dokdonensis</name>
    <dbReference type="NCBI Taxonomy" id="328515"/>
    <lineage>
        <taxon>Bacteria</taxon>
        <taxon>Pseudomonadati</taxon>
        <taxon>Bacteroidota</taxon>
        <taxon>Flavobacteriia</taxon>
        <taxon>Flavobacteriales</taxon>
        <taxon>Flavobacteriaceae</taxon>
        <taxon>Nonlabens</taxon>
    </lineage>
</organism>
<accession>A0ABX5Q1Y4</accession>
<dbReference type="SUPFAM" id="SSF160574">
    <property type="entry name" value="BT0923-like"/>
    <property type="match status" value="1"/>
</dbReference>
<dbReference type="Gene3D" id="3.40.1420.30">
    <property type="match status" value="1"/>
</dbReference>
<sequence length="194" mass="23162">MRYKVLWIFIVLAFAKAEYTIAQSTQKIEREEKISKALFPKNAITFVETIGNSRKKVNFYRETDGDKISYEAKLKYQNRKYSIEFDANGTLEDVEIDVRKRKINKASFAQIEQYLDTIARKYRIEKVQEQYVGKNKTAPQIADKIAQKSVDNYEIIVAFKNNRKIYRREYLFDKNGNFISKRDIKRQEYDFILF</sequence>
<dbReference type="RefSeq" id="WP_015361873.1">
    <property type="nucleotide sequence ID" value="NZ_QKZR01000001.1"/>
</dbReference>
<dbReference type="Proteomes" id="UP000248584">
    <property type="component" value="Unassembled WGS sequence"/>
</dbReference>
<dbReference type="EMBL" id="QKZR01000001">
    <property type="protein sequence ID" value="PZX44034.1"/>
    <property type="molecule type" value="Genomic_DNA"/>
</dbReference>
<gene>
    <name evidence="1" type="ORF">LX97_01040</name>
</gene>
<comment type="caution">
    <text evidence="1">The sequence shown here is derived from an EMBL/GenBank/DDBJ whole genome shotgun (WGS) entry which is preliminary data.</text>
</comment>
<protein>
    <recommendedName>
        <fullName evidence="3">PepSY domain-containing protein</fullName>
    </recommendedName>
</protein>
<evidence type="ECO:0000313" key="1">
    <source>
        <dbReference type="EMBL" id="PZX44034.1"/>
    </source>
</evidence>